<dbReference type="InterPro" id="IPR053772">
    <property type="entry name" value="At1g61320/At1g61330-like"/>
</dbReference>
<dbReference type="InterPro" id="IPR032675">
    <property type="entry name" value="LRR_dom_sf"/>
</dbReference>
<reference evidence="2" key="2">
    <citation type="submission" date="2021-03" db="UniProtKB">
        <authorList>
            <consortium name="EnsemblPlants"/>
        </authorList>
    </citation>
    <scope>IDENTIFICATION</scope>
</reference>
<dbReference type="SUPFAM" id="SSF52047">
    <property type="entry name" value="RNI-like"/>
    <property type="match status" value="1"/>
</dbReference>
<dbReference type="RefSeq" id="XP_021726356.1">
    <property type="nucleotide sequence ID" value="XM_021870664.1"/>
</dbReference>
<keyword evidence="3" id="KW-1185">Reference proteome</keyword>
<feature type="domain" description="F-box" evidence="1">
    <location>
        <begin position="6"/>
        <end position="52"/>
    </location>
</feature>
<accession>A0A803LL85</accession>
<dbReference type="InterPro" id="IPR001810">
    <property type="entry name" value="F-box_dom"/>
</dbReference>
<evidence type="ECO:0000259" key="1">
    <source>
        <dbReference type="PROSITE" id="PS50181"/>
    </source>
</evidence>
<dbReference type="Proteomes" id="UP000596660">
    <property type="component" value="Unplaced"/>
</dbReference>
<dbReference type="OrthoDB" id="673865at2759"/>
<dbReference type="InterPro" id="IPR036047">
    <property type="entry name" value="F-box-like_dom_sf"/>
</dbReference>
<protein>
    <recommendedName>
        <fullName evidence="1">F-box domain-containing protein</fullName>
    </recommendedName>
</protein>
<organism evidence="2 3">
    <name type="scientific">Chenopodium quinoa</name>
    <name type="common">Quinoa</name>
    <dbReference type="NCBI Taxonomy" id="63459"/>
    <lineage>
        <taxon>Eukaryota</taxon>
        <taxon>Viridiplantae</taxon>
        <taxon>Streptophyta</taxon>
        <taxon>Embryophyta</taxon>
        <taxon>Tracheophyta</taxon>
        <taxon>Spermatophyta</taxon>
        <taxon>Magnoliopsida</taxon>
        <taxon>eudicotyledons</taxon>
        <taxon>Gunneridae</taxon>
        <taxon>Pentapetalae</taxon>
        <taxon>Caryophyllales</taxon>
        <taxon>Chenopodiaceae</taxon>
        <taxon>Chenopodioideae</taxon>
        <taxon>Atripliceae</taxon>
        <taxon>Chenopodium</taxon>
    </lineage>
</organism>
<dbReference type="OMA" id="HIGYAEY"/>
<dbReference type="AlphaFoldDB" id="A0A803LL85"/>
<dbReference type="SMART" id="SM00256">
    <property type="entry name" value="FBOX"/>
    <property type="match status" value="1"/>
</dbReference>
<dbReference type="Gene3D" id="1.20.1280.50">
    <property type="match status" value="1"/>
</dbReference>
<dbReference type="Gene3D" id="3.80.10.10">
    <property type="entry name" value="Ribonuclease Inhibitor"/>
    <property type="match status" value="1"/>
</dbReference>
<dbReference type="EnsemblPlants" id="AUR62014732-RA">
    <property type="protein sequence ID" value="AUR62014732-RA:cds"/>
    <property type="gene ID" value="AUR62014732"/>
</dbReference>
<dbReference type="Pfam" id="PF23622">
    <property type="entry name" value="LRR_At1g61320_AtMIF1"/>
    <property type="match status" value="1"/>
</dbReference>
<dbReference type="GeneID" id="110693540"/>
<name>A0A803LL85_CHEQI</name>
<evidence type="ECO:0000313" key="3">
    <source>
        <dbReference type="Proteomes" id="UP000596660"/>
    </source>
</evidence>
<sequence length="496" mass="56749">MEEEAKDLISDLPDAVLHLIFSLIPTKFVITASSISKRWRQISADHLEYASNLDFVQEFAKHQSPNQFADNLSRILCINKSEKIDKFKLLFSPRNEEHKSKAISWIRFATSRGVEEIDFDFCRHIYIHFLSSAHVINKREVFELPDFLFDTKTLITVKLSRCILGLPEEYAGFGSLQTLCLKEVHVTDSMLESLLCNCKLLEVLVLKECGSLTSIRILSATRLKRLTVYECYNASVLEISGPNIRSLLISAGHLDAYRVEDMVNLEEVFIGTRGDEFGGVIYLFMKILSDLAHVRSLSLYFGHLVPSLIKDFQVNFRNLQELQLVNSPLFGLFNSDVYCFFKHCSCPSLQKISIQLSTVSEEEDFIWEFRKPYIKPVDCIFTYLRTVTLCNFRGTSSDIELAEYFLLRAPTLESMLLITPQSMNAKKSTVSKDKVSCSTSKKNVTKVIQKGICDMLYNHTYKASAAAEIRLCDDSDERDSLLSFFNRHHVSDVYLK</sequence>
<dbReference type="Gramene" id="AUR62014732-RA">
    <property type="protein sequence ID" value="AUR62014732-RA:cds"/>
    <property type="gene ID" value="AUR62014732"/>
</dbReference>
<dbReference type="PANTHER" id="PTHR34145:SF28">
    <property type="entry name" value="F-BOX DOMAIN-CONTAINING PROTEIN"/>
    <property type="match status" value="1"/>
</dbReference>
<proteinExistence type="predicted"/>
<dbReference type="SUPFAM" id="SSF81383">
    <property type="entry name" value="F-box domain"/>
    <property type="match status" value="1"/>
</dbReference>
<dbReference type="PROSITE" id="PS50181">
    <property type="entry name" value="FBOX"/>
    <property type="match status" value="1"/>
</dbReference>
<dbReference type="Pfam" id="PF00646">
    <property type="entry name" value="F-box"/>
    <property type="match status" value="1"/>
</dbReference>
<dbReference type="PANTHER" id="PTHR34145">
    <property type="entry name" value="OS02G0105600 PROTEIN"/>
    <property type="match status" value="1"/>
</dbReference>
<reference evidence="2" key="1">
    <citation type="journal article" date="2017" name="Nature">
        <title>The genome of Chenopodium quinoa.</title>
        <authorList>
            <person name="Jarvis D.E."/>
            <person name="Ho Y.S."/>
            <person name="Lightfoot D.J."/>
            <person name="Schmoeckel S.M."/>
            <person name="Li B."/>
            <person name="Borm T.J.A."/>
            <person name="Ohyanagi H."/>
            <person name="Mineta K."/>
            <person name="Michell C.T."/>
            <person name="Saber N."/>
            <person name="Kharbatia N.M."/>
            <person name="Rupper R.R."/>
            <person name="Sharp A.R."/>
            <person name="Dally N."/>
            <person name="Boughton B.A."/>
            <person name="Woo Y.H."/>
            <person name="Gao G."/>
            <person name="Schijlen E.G.W.M."/>
            <person name="Guo X."/>
            <person name="Momin A.A."/>
            <person name="Negrao S."/>
            <person name="Al-Babili S."/>
            <person name="Gehring C."/>
            <person name="Roessner U."/>
            <person name="Jung C."/>
            <person name="Murphy K."/>
            <person name="Arold S.T."/>
            <person name="Gojobori T."/>
            <person name="van der Linden C.G."/>
            <person name="van Loo E.N."/>
            <person name="Jellen E.N."/>
            <person name="Maughan P.J."/>
            <person name="Tester M."/>
        </authorList>
    </citation>
    <scope>NUCLEOTIDE SEQUENCE [LARGE SCALE GENOMIC DNA]</scope>
    <source>
        <strain evidence="2">cv. PI 614886</strain>
    </source>
</reference>
<dbReference type="KEGG" id="cqi:110693540"/>
<dbReference type="InterPro" id="IPR055357">
    <property type="entry name" value="LRR_At1g61320_AtMIF1"/>
</dbReference>
<gene>
    <name evidence="2" type="primary">LOC110693540</name>
</gene>
<evidence type="ECO:0000313" key="2">
    <source>
        <dbReference type="EnsemblPlants" id="AUR62014732-RA:cds"/>
    </source>
</evidence>